<dbReference type="InterPro" id="IPR029061">
    <property type="entry name" value="THDP-binding"/>
</dbReference>
<reference evidence="6" key="2">
    <citation type="journal article" date="2012" name="PLoS ONE">
        <title>A Deeply Branching Thermophilic Bacterium with an Ancient Acetyl-CoA Pathway Dominates a Subsurface Ecosystem.</title>
        <authorList>
            <person name="Takami H."/>
            <person name="Noguchi H."/>
            <person name="Takaki Y."/>
            <person name="Uchiyama I."/>
            <person name="Toyoda A."/>
            <person name="Nishi S."/>
            <person name="Chee G.-J."/>
            <person name="Arai W."/>
            <person name="Nunoura T."/>
            <person name="Itoh T."/>
            <person name="Hattori M."/>
            <person name="Takai K."/>
        </authorList>
    </citation>
    <scope>NUCLEOTIDE SEQUENCE</scope>
</reference>
<dbReference type="PANTHER" id="PTHR43380:SF1">
    <property type="entry name" value="2-OXOISOVALERATE DEHYDROGENASE SUBUNIT ALPHA, MITOCHONDRIAL"/>
    <property type="match status" value="1"/>
</dbReference>
<evidence type="ECO:0000259" key="5">
    <source>
        <dbReference type="Pfam" id="PF00676"/>
    </source>
</evidence>
<dbReference type="GO" id="GO:0003863">
    <property type="term" value="F:branched-chain 2-oxo acid dehydrogenase activity"/>
    <property type="evidence" value="ECO:0007669"/>
    <property type="project" value="UniProtKB-EC"/>
</dbReference>
<reference evidence="6" key="1">
    <citation type="journal article" date="2005" name="Environ. Microbiol.">
        <title>Genetic and functional properties of uncultivated thermophilic crenarchaeotes from a subsurface gold mine as revealed by analysis of genome fragments.</title>
        <authorList>
            <person name="Nunoura T."/>
            <person name="Hirayama H."/>
            <person name="Takami H."/>
            <person name="Oida H."/>
            <person name="Nishi S."/>
            <person name="Shimamura S."/>
            <person name="Suzuki Y."/>
            <person name="Inagaki F."/>
            <person name="Takai K."/>
            <person name="Nealson K.H."/>
            <person name="Horikoshi K."/>
        </authorList>
    </citation>
    <scope>NUCLEOTIDE SEQUENCE</scope>
</reference>
<comment type="function">
    <text evidence="4">The branched-chain alpha-keto dehydrogenase complex catalyzes the overall conversion of alpha-keto acids to acyl-CoA and CO(2). It contains multiple copies of three enzymatic components: branched-chain alpha-keto acid decarboxylase (E1), lipoamide acyltransferase (E2) and lipoamide dehydrogenase (E3).</text>
</comment>
<evidence type="ECO:0000256" key="3">
    <source>
        <dbReference type="ARBA" id="ARBA00023052"/>
    </source>
</evidence>
<comment type="catalytic activity">
    <reaction evidence="4">
        <text>N(6)-[(R)-lipoyl]-L-lysyl-[protein] + 3-methyl-2-oxobutanoate + H(+) = N(6)-[(R)-S(8)-2-methylpropanoyldihydrolipoyl]-L-lysyl-[protein] + CO2</text>
        <dbReference type="Rhea" id="RHEA:13457"/>
        <dbReference type="Rhea" id="RHEA-COMP:10474"/>
        <dbReference type="Rhea" id="RHEA-COMP:10497"/>
        <dbReference type="ChEBI" id="CHEBI:11851"/>
        <dbReference type="ChEBI" id="CHEBI:15378"/>
        <dbReference type="ChEBI" id="CHEBI:16526"/>
        <dbReference type="ChEBI" id="CHEBI:83099"/>
        <dbReference type="ChEBI" id="CHEBI:83142"/>
        <dbReference type="EC" id="1.2.4.4"/>
    </reaction>
</comment>
<dbReference type="EMBL" id="AP011779">
    <property type="protein sequence ID" value="BAL57587.1"/>
    <property type="molecule type" value="Genomic_DNA"/>
</dbReference>
<dbReference type="PANTHER" id="PTHR43380">
    <property type="entry name" value="2-OXOISOVALERATE DEHYDROGENASE SUBUNIT ALPHA, MITOCHONDRIAL"/>
    <property type="match status" value="1"/>
</dbReference>
<evidence type="ECO:0000313" key="6">
    <source>
        <dbReference type="EMBL" id="BAL57587.1"/>
    </source>
</evidence>
<dbReference type="Pfam" id="PF00676">
    <property type="entry name" value="E1_dh"/>
    <property type="match status" value="1"/>
</dbReference>
<dbReference type="EC" id="1.2.4.4" evidence="4"/>
<evidence type="ECO:0000256" key="2">
    <source>
        <dbReference type="ARBA" id="ARBA00023002"/>
    </source>
</evidence>
<protein>
    <recommendedName>
        <fullName evidence="4">2-oxoisovalerate dehydrogenase subunit alpha</fullName>
        <ecNumber evidence="4">1.2.4.4</ecNumber>
    </recommendedName>
    <alternativeName>
        <fullName evidence="4">Branched-chain alpha-keto acid dehydrogenase E1 component alpha chain</fullName>
    </alternativeName>
</protein>
<organism evidence="6">
    <name type="scientific">uncultured Chloroflexota bacterium</name>
    <dbReference type="NCBI Taxonomy" id="166587"/>
    <lineage>
        <taxon>Bacteria</taxon>
        <taxon>Bacillati</taxon>
        <taxon>Chloroflexota</taxon>
        <taxon>environmental samples</taxon>
    </lineage>
</organism>
<feature type="domain" description="Dehydrogenase E1 component" evidence="5">
    <location>
        <begin position="15"/>
        <end position="313"/>
    </location>
</feature>
<comment type="cofactor">
    <cofactor evidence="1 4">
        <name>thiamine diphosphate</name>
        <dbReference type="ChEBI" id="CHEBI:58937"/>
    </cofactor>
</comment>
<keyword evidence="2 4" id="KW-0560">Oxidoreductase</keyword>
<dbReference type="InterPro" id="IPR050771">
    <property type="entry name" value="Alpha-ketoacid_DH_E1_comp"/>
</dbReference>
<accession>H5SN51</accession>
<dbReference type="Gene3D" id="3.40.50.970">
    <property type="match status" value="1"/>
</dbReference>
<proteinExistence type="inferred from homology"/>
<evidence type="ECO:0000256" key="4">
    <source>
        <dbReference type="RuleBase" id="RU365014"/>
    </source>
</evidence>
<dbReference type="AlphaFoldDB" id="H5SN51"/>
<dbReference type="SUPFAM" id="SSF52518">
    <property type="entry name" value="Thiamin diphosphate-binding fold (THDP-binding)"/>
    <property type="match status" value="1"/>
</dbReference>
<evidence type="ECO:0000256" key="1">
    <source>
        <dbReference type="ARBA" id="ARBA00001964"/>
    </source>
</evidence>
<keyword evidence="3 4" id="KW-0786">Thiamine pyrophosphate</keyword>
<dbReference type="GO" id="GO:0009083">
    <property type="term" value="P:branched-chain amino acid catabolic process"/>
    <property type="evidence" value="ECO:0007669"/>
    <property type="project" value="TreeGrafter"/>
</dbReference>
<sequence>MTEFTLDQLRTFYYKMVLTRTLGQRLRLLRHQGRINIVALADGHEAAQVGSASALRVGVDFVYTYYRDMGVALTLGMRPHDFMAQAFARATDPNSRGRLLPGDLNYPPARLMAGGGPIATQLPQAAGTALASQIKGEDAVTIVYFGEGASSEGEFHESCNFAGIHRLPLIFFCENNQYALSVPLNKEVAGEGVACKAAGYGFPGVVVDGSDVLAVYQATCEARERARQGQGPTLIEARLYRLAAHSTDDDDSRYRSPEEVESQRQNDPLLRFKRYLLAEKLLTASELQALETRAADEVEAAQQFAEDSPYPDPAELWAHVYGD</sequence>
<gene>
    <name evidence="6" type="ORF">HGMM_F51E07C32</name>
</gene>
<dbReference type="InterPro" id="IPR001017">
    <property type="entry name" value="DH_E1"/>
</dbReference>
<dbReference type="CDD" id="cd02000">
    <property type="entry name" value="TPP_E1_PDC_ADC_BCADC"/>
    <property type="match status" value="1"/>
</dbReference>
<comment type="similarity">
    <text evidence="4">Belongs to the BCKDHA family.</text>
</comment>
<name>H5SN51_9CHLR</name>